<evidence type="ECO:0000256" key="1">
    <source>
        <dbReference type="ARBA" id="ARBA00023157"/>
    </source>
</evidence>
<dbReference type="GO" id="GO:0015035">
    <property type="term" value="F:protein-disulfide reductase activity"/>
    <property type="evidence" value="ECO:0007669"/>
    <property type="project" value="InterPro"/>
</dbReference>
<dbReference type="KEGG" id="vg:80513130"/>
<reference evidence="3 4" key="1">
    <citation type="journal article" date="2016" name="Genome Announc.">
        <title>Complete Genome Sequence of a New Megavirus Family Member Isolated from an Inland Water Lake for the First Time in India.</title>
        <authorList>
            <person name="Chatterjee A."/>
            <person name="Ali F."/>
            <person name="Bange D."/>
            <person name="Kondabagil K."/>
        </authorList>
    </citation>
    <scope>NUCLEOTIDE SEQUENCE [LARGE SCALE GENOMIC DNA]</scope>
    <source>
        <strain evidence="3">1</strain>
    </source>
</reference>
<dbReference type="Gene3D" id="3.40.30.10">
    <property type="entry name" value="Glutaredoxin"/>
    <property type="match status" value="1"/>
</dbReference>
<dbReference type="EMBL" id="KU877344">
    <property type="protein sequence ID" value="ANB50768.1"/>
    <property type="molecule type" value="Genomic_DNA"/>
</dbReference>
<dbReference type="Proteomes" id="UP000241365">
    <property type="component" value="Segment"/>
</dbReference>
<dbReference type="PROSITE" id="PS51352">
    <property type="entry name" value="THIOREDOXIN_2"/>
    <property type="match status" value="1"/>
</dbReference>
<keyword evidence="4" id="KW-1185">Reference proteome</keyword>
<sequence length="108" mass="12133">MVKEITNVQEFAEAIGNDTTGLVIIDFYTTWCGPCKAIAPYYEKLSEKYTNAAFFKLNSELEGNVSISEVCEIKCLPTFCLFKFGKYVDRIEGADLTRLENLVIANLS</sequence>
<dbReference type="InterPro" id="IPR005746">
    <property type="entry name" value="Thioredoxin"/>
</dbReference>
<dbReference type="InterPro" id="IPR017937">
    <property type="entry name" value="Thioredoxin_CS"/>
</dbReference>
<proteinExistence type="predicted"/>
<accession>A0A167RJR8</accession>
<protein>
    <submittedName>
        <fullName evidence="3">Thioredoxin-like protein</fullName>
    </submittedName>
</protein>
<evidence type="ECO:0000313" key="3">
    <source>
        <dbReference type="EMBL" id="ANB50768.1"/>
    </source>
</evidence>
<dbReference type="PRINTS" id="PR00421">
    <property type="entry name" value="THIOREDOXIN"/>
</dbReference>
<dbReference type="CDD" id="cd02947">
    <property type="entry name" value="TRX_family"/>
    <property type="match status" value="1"/>
</dbReference>
<dbReference type="RefSeq" id="YP_010776519.1">
    <property type="nucleotide sequence ID" value="NC_075034.1"/>
</dbReference>
<evidence type="ECO:0000259" key="2">
    <source>
        <dbReference type="PROSITE" id="PS51352"/>
    </source>
</evidence>
<dbReference type="GeneID" id="80513130"/>
<dbReference type="PROSITE" id="PS00194">
    <property type="entry name" value="THIOREDOXIN_1"/>
    <property type="match status" value="1"/>
</dbReference>
<feature type="domain" description="Thioredoxin" evidence="2">
    <location>
        <begin position="1"/>
        <end position="108"/>
    </location>
</feature>
<keyword evidence="1" id="KW-1015">Disulfide bond</keyword>
<dbReference type="SUPFAM" id="SSF52833">
    <property type="entry name" value="Thioredoxin-like"/>
    <property type="match status" value="1"/>
</dbReference>
<dbReference type="InterPro" id="IPR013766">
    <property type="entry name" value="Thioredoxin_domain"/>
</dbReference>
<dbReference type="PANTHER" id="PTHR46115">
    <property type="entry name" value="THIOREDOXIN-LIKE PROTEIN 1"/>
    <property type="match status" value="1"/>
</dbReference>
<dbReference type="PIRSF" id="PIRSF000077">
    <property type="entry name" value="Thioredoxin"/>
    <property type="match status" value="1"/>
</dbReference>
<dbReference type="InterPro" id="IPR036249">
    <property type="entry name" value="Thioredoxin-like_sf"/>
</dbReference>
<dbReference type="Pfam" id="PF00085">
    <property type="entry name" value="Thioredoxin"/>
    <property type="match status" value="1"/>
</dbReference>
<evidence type="ECO:0000313" key="4">
    <source>
        <dbReference type="Proteomes" id="UP000241365"/>
    </source>
</evidence>
<name>A0A167RJR8_9VIRU</name>
<organism evidence="3 4">
    <name type="scientific">Powai lake megavirus</name>
    <dbReference type="NCBI Taxonomy" id="1842663"/>
    <lineage>
        <taxon>Viruses</taxon>
        <taxon>Varidnaviria</taxon>
        <taxon>Bamfordvirae</taxon>
        <taxon>Nucleocytoviricota</taxon>
        <taxon>Megaviricetes</taxon>
        <taxon>Imitervirales</taxon>
        <taxon>Mimiviridae</taxon>
        <taxon>Megamimivirinae</taxon>
        <taxon>Megavirus</taxon>
        <taxon>Megavirus powaiense</taxon>
    </lineage>
</organism>